<dbReference type="PATRIC" id="fig|1003195.29.peg.910"/>
<dbReference type="AlphaFoldDB" id="G8X1U8"/>
<evidence type="ECO:0000313" key="2">
    <source>
        <dbReference type="EMBL" id="AEW93272.1"/>
    </source>
</evidence>
<reference evidence="3" key="1">
    <citation type="submission" date="2011-12" db="EMBL/GenBank/DDBJ databases">
        <title>Complete genome sequence of Streptomyces cattleya strain DSM 46488.</title>
        <authorList>
            <person name="Ou H.-Y."/>
            <person name="Li P."/>
            <person name="Zhao C."/>
            <person name="O'Hagan D."/>
            <person name="Deng Z."/>
        </authorList>
    </citation>
    <scope>NUCLEOTIDE SEQUENCE [LARGE SCALE GENOMIC DNA]</scope>
    <source>
        <strain evidence="3">ATCC 35852 / DSM 46488 / JCM 4925 / NBRC 14057 / NRRL 8057</strain>
    </source>
</reference>
<dbReference type="HOGENOM" id="CLU_617942_0_0_11"/>
<evidence type="ECO:0008006" key="4">
    <source>
        <dbReference type="Google" id="ProtNLM"/>
    </source>
</evidence>
<dbReference type="KEGG" id="scy:SCATT_09010"/>
<keyword evidence="3" id="KW-1185">Reference proteome</keyword>
<dbReference type="InterPro" id="IPR029058">
    <property type="entry name" value="AB_hydrolase_fold"/>
</dbReference>
<dbReference type="STRING" id="1003195.SCATT_09010"/>
<evidence type="ECO:0000313" key="3">
    <source>
        <dbReference type="Proteomes" id="UP000007842"/>
    </source>
</evidence>
<feature type="region of interest" description="Disordered" evidence="1">
    <location>
        <begin position="205"/>
        <end position="230"/>
    </location>
</feature>
<dbReference type="Proteomes" id="UP000007842">
    <property type="component" value="Chromosome"/>
</dbReference>
<dbReference type="Gene3D" id="3.40.50.1820">
    <property type="entry name" value="alpha/beta hydrolase"/>
    <property type="match status" value="1"/>
</dbReference>
<dbReference type="SUPFAM" id="SSF53474">
    <property type="entry name" value="alpha/beta-Hydrolases"/>
    <property type="match status" value="1"/>
</dbReference>
<dbReference type="EMBL" id="CP003219">
    <property type="protein sequence ID" value="AEW93272.1"/>
    <property type="molecule type" value="Genomic_DNA"/>
</dbReference>
<dbReference type="eggNOG" id="COG3319">
    <property type="taxonomic scope" value="Bacteria"/>
</dbReference>
<gene>
    <name evidence="2" type="ordered locus">SCATT_09010</name>
</gene>
<dbReference type="OrthoDB" id="280053at2"/>
<proteinExistence type="predicted"/>
<organism evidence="2 3">
    <name type="scientific">Streptantibioticus cattleyicolor (strain ATCC 35852 / DSM 46488 / JCM 4925 / NBRC 14057 / NRRL 8057)</name>
    <name type="common">Streptomyces cattleya</name>
    <dbReference type="NCBI Taxonomy" id="1003195"/>
    <lineage>
        <taxon>Bacteria</taxon>
        <taxon>Bacillati</taxon>
        <taxon>Actinomycetota</taxon>
        <taxon>Actinomycetes</taxon>
        <taxon>Kitasatosporales</taxon>
        <taxon>Streptomycetaceae</taxon>
        <taxon>Streptantibioticus</taxon>
    </lineage>
</organism>
<evidence type="ECO:0000256" key="1">
    <source>
        <dbReference type="SAM" id="MobiDB-lite"/>
    </source>
</evidence>
<name>G8X1U8_STREN</name>
<accession>G8X1U8</accession>
<feature type="compositionally biased region" description="Acidic residues" evidence="1">
    <location>
        <begin position="216"/>
        <end position="225"/>
    </location>
</feature>
<protein>
    <recommendedName>
        <fullName evidence="4">Serine-threonine protein kinase</fullName>
    </recommendedName>
</protein>
<sequence length="439" mass="46776">MDPYWELSFGTDARPDPGQRDRLLRGVATTGVTDLIVFAHGWNNDHSSATRLHRRFFTPFPALLERAPAHARAAGRPAPRVGYTGVFWPALRFADEPIPDHTPTRLSEQTARLAIQRGLDKVTLDALLAFFPEAVRDLHRMAILLRERAESTERLAEFCTLARRLADAGDHVAAADRRASGARPVLLDGAPVTVCTRLADALESTGAETVPSAAPEPDEEADSEPGDGPPPFVRLWSGARELLRQATYHRTKGYARAVGESGLAPVLARLATAAPGTRIHLVGHSYGARLVCFAQRALPAAAPATGSLVLLQGALSVSAFGPDGVLRGLHRRVDGPLVACHSTYDDALGTLYPAASRLPGEPEPPGAVGHEGLREGPAGVRLTLAETAPRSGRPFPARGHVSVDAGAVVRRGHPPIGAHMDICHAELARVVLRAGHILP</sequence>